<dbReference type="Pfam" id="PF06722">
    <property type="entry name" value="EryCIII-like_C"/>
    <property type="match status" value="1"/>
</dbReference>
<protein>
    <submittedName>
        <fullName evidence="2">Glycosyltransferase</fullName>
    </submittedName>
</protein>
<dbReference type="InterPro" id="IPR002213">
    <property type="entry name" value="UDP_glucos_trans"/>
</dbReference>
<dbReference type="CDD" id="cd03784">
    <property type="entry name" value="GT1_Gtf-like"/>
    <property type="match status" value="1"/>
</dbReference>
<evidence type="ECO:0000259" key="1">
    <source>
        <dbReference type="Pfam" id="PF06722"/>
    </source>
</evidence>
<dbReference type="Proteomes" id="UP000261811">
    <property type="component" value="Unassembled WGS sequence"/>
</dbReference>
<dbReference type="GO" id="GO:0016758">
    <property type="term" value="F:hexosyltransferase activity"/>
    <property type="evidence" value="ECO:0007669"/>
    <property type="project" value="UniProtKB-ARBA"/>
</dbReference>
<dbReference type="FunFam" id="3.40.50.2000:FF:000072">
    <property type="entry name" value="Glycosyl transferase"/>
    <property type="match status" value="1"/>
</dbReference>
<dbReference type="RefSeq" id="WP_117358383.1">
    <property type="nucleotide sequence ID" value="NZ_QURH01000281.1"/>
</dbReference>
<reference evidence="2 3" key="1">
    <citation type="submission" date="2018-08" db="EMBL/GenBank/DDBJ databases">
        <title>Actinomadura jelena sp. nov., a novel Actinomycete isolated from soil in Chad.</title>
        <authorList>
            <person name="Shi L."/>
        </authorList>
    </citation>
    <scope>NUCLEOTIDE SEQUENCE [LARGE SCALE GENOMIC DNA]</scope>
    <source>
        <strain evidence="2 3">NEAU-G17</strain>
    </source>
</reference>
<dbReference type="GO" id="GO:0008194">
    <property type="term" value="F:UDP-glycosyltransferase activity"/>
    <property type="evidence" value="ECO:0007669"/>
    <property type="project" value="InterPro"/>
</dbReference>
<dbReference type="EMBL" id="QURH01000281">
    <property type="protein sequence ID" value="RFU40526.1"/>
    <property type="molecule type" value="Genomic_DNA"/>
</dbReference>
<proteinExistence type="predicted"/>
<dbReference type="SUPFAM" id="SSF53756">
    <property type="entry name" value="UDP-Glycosyltransferase/glycogen phosphorylase"/>
    <property type="match status" value="1"/>
</dbReference>
<dbReference type="AlphaFoldDB" id="A0A372JL32"/>
<dbReference type="InterPro" id="IPR010610">
    <property type="entry name" value="EryCIII-like_C"/>
</dbReference>
<sequence>MSPKPTRGRRVTVPPLLGGAVPPARPAVPDRRRFLFAVPPLTGHVNPTVAVAAELTARGHRVAWTGQRDVLEPLLPAGARVYPAEDAAFTAKLEAARRIWMSLRGPAALKFLWEEFIVPLGHAMLPGVERAVDRFHPDVVVADQQVLAAPVVARRRGVPWATSATTSSEFTRPLAGMPLVEEWVRDQIGDFQADHGIEDVIDLRFSDHLTLVFSTGALVGDVSFFPDHIAFVGPALGGRPGREEFPFDWLDPAGEDTRPGIMVSLGTVSGPAGERFFRVAAETVAEMDVQAVFVMPSGASECGGFAVPDNVLIRESVPQLALLPRLSAVVTHGGHNTVCEALAHALPLVVAPIRDDQPAIARQVEAAGAGRIVRFARISTDELRAALTGVLTEPAYREAAARIRDSFAAAGGAARAADLLEKLA</sequence>
<dbReference type="GO" id="GO:0017000">
    <property type="term" value="P:antibiotic biosynthetic process"/>
    <property type="evidence" value="ECO:0007669"/>
    <property type="project" value="UniProtKB-ARBA"/>
</dbReference>
<comment type="caution">
    <text evidence="2">The sequence shown here is derived from an EMBL/GenBank/DDBJ whole genome shotgun (WGS) entry which is preliminary data.</text>
</comment>
<evidence type="ECO:0000313" key="2">
    <source>
        <dbReference type="EMBL" id="RFU40526.1"/>
    </source>
</evidence>
<gene>
    <name evidence="2" type="ORF">DZF91_16695</name>
</gene>
<feature type="domain" description="Erythromycin biosynthesis protein CIII-like C-terminal" evidence="1">
    <location>
        <begin position="282"/>
        <end position="413"/>
    </location>
</feature>
<organism evidence="2 3">
    <name type="scientific">Actinomadura logoneensis</name>
    <dbReference type="NCBI Taxonomy" id="2293572"/>
    <lineage>
        <taxon>Bacteria</taxon>
        <taxon>Bacillati</taxon>
        <taxon>Actinomycetota</taxon>
        <taxon>Actinomycetes</taxon>
        <taxon>Streptosporangiales</taxon>
        <taxon>Thermomonosporaceae</taxon>
        <taxon>Actinomadura</taxon>
    </lineage>
</organism>
<keyword evidence="3" id="KW-1185">Reference proteome</keyword>
<dbReference type="Gene3D" id="3.40.50.2000">
    <property type="entry name" value="Glycogen Phosphorylase B"/>
    <property type="match status" value="2"/>
</dbReference>
<dbReference type="OrthoDB" id="764352at2"/>
<evidence type="ECO:0000313" key="3">
    <source>
        <dbReference type="Proteomes" id="UP000261811"/>
    </source>
</evidence>
<name>A0A372JL32_9ACTN</name>
<keyword evidence="2" id="KW-0808">Transferase</keyword>
<accession>A0A372JL32</accession>
<dbReference type="InterPro" id="IPR050426">
    <property type="entry name" value="Glycosyltransferase_28"/>
</dbReference>
<dbReference type="PANTHER" id="PTHR48050">
    <property type="entry name" value="STEROL 3-BETA-GLUCOSYLTRANSFERASE"/>
    <property type="match status" value="1"/>
</dbReference>
<dbReference type="PANTHER" id="PTHR48050:SF13">
    <property type="entry name" value="STEROL 3-BETA-GLUCOSYLTRANSFERASE UGT80A2"/>
    <property type="match status" value="1"/>
</dbReference>